<feature type="domain" description="AAA+ ATPase" evidence="4">
    <location>
        <begin position="41"/>
        <end position="170"/>
    </location>
</feature>
<keyword evidence="3" id="KW-0067">ATP-binding</keyword>
<dbReference type="Proteomes" id="UP000033947">
    <property type="component" value="Unassembled WGS sequence"/>
</dbReference>
<dbReference type="FunFam" id="1.20.272.10:FF:000001">
    <property type="entry name" value="Putative AAA family ATPase"/>
    <property type="match status" value="1"/>
</dbReference>
<dbReference type="CDD" id="cd00009">
    <property type="entry name" value="AAA"/>
    <property type="match status" value="1"/>
</dbReference>
<dbReference type="SUPFAM" id="SSF48019">
    <property type="entry name" value="post-AAA+ oligomerization domain-like"/>
    <property type="match status" value="1"/>
</dbReference>
<comment type="caution">
    <text evidence="5">The sequence shown here is derived from an EMBL/GenBank/DDBJ whole genome shotgun (WGS) entry which is preliminary data.</text>
</comment>
<proteinExistence type="inferred from homology"/>
<dbReference type="InterPro" id="IPR027417">
    <property type="entry name" value="P-loop_NTPase"/>
</dbReference>
<dbReference type="GO" id="GO:0016887">
    <property type="term" value="F:ATP hydrolysis activity"/>
    <property type="evidence" value="ECO:0007669"/>
    <property type="project" value="InterPro"/>
</dbReference>
<dbReference type="InterPro" id="IPR032423">
    <property type="entry name" value="AAA_assoc_2"/>
</dbReference>
<evidence type="ECO:0000313" key="5">
    <source>
        <dbReference type="EMBL" id="KKS03590.1"/>
    </source>
</evidence>
<dbReference type="GO" id="GO:0017116">
    <property type="term" value="F:single-stranded DNA helicase activity"/>
    <property type="evidence" value="ECO:0007669"/>
    <property type="project" value="TreeGrafter"/>
</dbReference>
<keyword evidence="2" id="KW-0547">Nucleotide-binding</keyword>
<dbReference type="CDD" id="cd18139">
    <property type="entry name" value="HLD_clamp_RarA"/>
    <property type="match status" value="1"/>
</dbReference>
<dbReference type="GO" id="GO:0006261">
    <property type="term" value="P:DNA-templated DNA replication"/>
    <property type="evidence" value="ECO:0007669"/>
    <property type="project" value="TreeGrafter"/>
</dbReference>
<dbReference type="InterPro" id="IPR003593">
    <property type="entry name" value="AAA+_ATPase"/>
</dbReference>
<dbReference type="GO" id="GO:0000731">
    <property type="term" value="P:DNA synthesis involved in DNA repair"/>
    <property type="evidence" value="ECO:0007669"/>
    <property type="project" value="TreeGrafter"/>
</dbReference>
<evidence type="ECO:0000256" key="3">
    <source>
        <dbReference type="ARBA" id="ARBA00022840"/>
    </source>
</evidence>
<comment type="similarity">
    <text evidence="1">Belongs to the AAA ATPase family. RarA/MGS1/WRNIP1 subfamily.</text>
</comment>
<dbReference type="Gene3D" id="1.10.8.60">
    <property type="match status" value="1"/>
</dbReference>
<protein>
    <submittedName>
        <fullName evidence="5">AAA ATPase central domain protein</fullName>
    </submittedName>
</protein>
<sequence>MQPLADKIRPKNISEMSGHEKLLGGGGIISELLKSTVQTGFFPSLILWGPPGVGKTTLARIIATETNRKFYEFSAVNTSVKTIEKELEDNGKTTSPNLWSQDSSLKKKSGAPVVFIDEIHRFNKAQQDALLPMVEQGKIIFMGATTENPSFEVIAPLLSRCRVVIMDQLSEEDLEKIVERALEDIGKKLEKDARKFLIQSSNGDARTCINVLEIAFHLQPGNEITFDDIKKALQKSQLTFDLQGEEFYNTISALHKSIRGSDPDAALYWLARMLEAGQDPTYIARRLIRLASEDIGLKDPQALVIAVAAFQACERIGMPECNLALAEAVVYFAKSPKSNELYIAYGKAADDAVKYGNLPVPLHIRNAPTKLMKDVGYGKNYNYYHSPEGKKLPDIEYFPDKLRGTKYLR</sequence>
<dbReference type="Gene3D" id="1.10.3710.10">
    <property type="entry name" value="DNA polymerase III clamp loader subunits, C-terminal domain"/>
    <property type="match status" value="1"/>
</dbReference>
<dbReference type="AlphaFoldDB" id="A0A0G0VRU5"/>
<dbReference type="InterPro" id="IPR051314">
    <property type="entry name" value="AAA_ATPase_RarA/MGS1/WRNIP1"/>
</dbReference>
<dbReference type="SUPFAM" id="SSF52540">
    <property type="entry name" value="P-loop containing nucleoside triphosphate hydrolases"/>
    <property type="match status" value="1"/>
</dbReference>
<dbReference type="Pfam" id="PF00004">
    <property type="entry name" value="AAA"/>
    <property type="match status" value="1"/>
</dbReference>
<evidence type="ECO:0000256" key="1">
    <source>
        <dbReference type="ARBA" id="ARBA00008959"/>
    </source>
</evidence>
<dbReference type="Pfam" id="PF12002">
    <property type="entry name" value="MgsA_C"/>
    <property type="match status" value="1"/>
</dbReference>
<evidence type="ECO:0000259" key="4">
    <source>
        <dbReference type="SMART" id="SM00382"/>
    </source>
</evidence>
<evidence type="ECO:0000256" key="2">
    <source>
        <dbReference type="ARBA" id="ARBA00022741"/>
    </source>
</evidence>
<dbReference type="Gene3D" id="1.20.272.10">
    <property type="match status" value="1"/>
</dbReference>
<dbReference type="GO" id="GO:0008047">
    <property type="term" value="F:enzyme activator activity"/>
    <property type="evidence" value="ECO:0007669"/>
    <property type="project" value="TreeGrafter"/>
</dbReference>
<reference evidence="5 6" key="1">
    <citation type="journal article" date="2015" name="Nature">
        <title>rRNA introns, odd ribosomes, and small enigmatic genomes across a large radiation of phyla.</title>
        <authorList>
            <person name="Brown C.T."/>
            <person name="Hug L.A."/>
            <person name="Thomas B.C."/>
            <person name="Sharon I."/>
            <person name="Castelle C.J."/>
            <person name="Singh A."/>
            <person name="Wilkins M.J."/>
            <person name="Williams K.H."/>
            <person name="Banfield J.F."/>
        </authorList>
    </citation>
    <scope>NUCLEOTIDE SEQUENCE [LARGE SCALE GENOMIC DNA]</scope>
</reference>
<dbReference type="EMBL" id="LCBB01000001">
    <property type="protein sequence ID" value="KKS03590.1"/>
    <property type="molecule type" value="Genomic_DNA"/>
</dbReference>
<gene>
    <name evidence="5" type="ORF">UU55_C0001G0051</name>
</gene>
<dbReference type="InterPro" id="IPR021886">
    <property type="entry name" value="MgsA_C"/>
</dbReference>
<evidence type="ECO:0000313" key="6">
    <source>
        <dbReference type="Proteomes" id="UP000033947"/>
    </source>
</evidence>
<dbReference type="GO" id="GO:0005524">
    <property type="term" value="F:ATP binding"/>
    <property type="evidence" value="ECO:0007669"/>
    <property type="project" value="UniProtKB-KW"/>
</dbReference>
<dbReference type="PANTHER" id="PTHR13779">
    <property type="entry name" value="WERNER HELICASE-INTERACTING PROTEIN 1 FAMILY MEMBER"/>
    <property type="match status" value="1"/>
</dbReference>
<dbReference type="GO" id="GO:0003677">
    <property type="term" value="F:DNA binding"/>
    <property type="evidence" value="ECO:0007669"/>
    <property type="project" value="InterPro"/>
</dbReference>
<name>A0A0G0VRU5_UNCKA</name>
<dbReference type="InterPro" id="IPR003959">
    <property type="entry name" value="ATPase_AAA_core"/>
</dbReference>
<dbReference type="PANTHER" id="PTHR13779:SF7">
    <property type="entry name" value="ATPASE WRNIP1"/>
    <property type="match status" value="1"/>
</dbReference>
<dbReference type="InterPro" id="IPR008921">
    <property type="entry name" value="DNA_pol3_clamp-load_cplx_C"/>
</dbReference>
<dbReference type="SMART" id="SM00382">
    <property type="entry name" value="AAA"/>
    <property type="match status" value="1"/>
</dbReference>
<dbReference type="Pfam" id="PF16193">
    <property type="entry name" value="AAA_assoc_2"/>
    <property type="match status" value="1"/>
</dbReference>
<dbReference type="Gene3D" id="3.40.50.300">
    <property type="entry name" value="P-loop containing nucleotide triphosphate hydrolases"/>
    <property type="match status" value="1"/>
</dbReference>
<organism evidence="5 6">
    <name type="scientific">candidate division WWE3 bacterium GW2011_GWC2_41_23</name>
    <dbReference type="NCBI Taxonomy" id="1619123"/>
    <lineage>
        <taxon>Bacteria</taxon>
        <taxon>Katanobacteria</taxon>
    </lineage>
</organism>
<dbReference type="PATRIC" id="fig|1619123.3.peg.54"/>
<accession>A0A0G0VRU5</accession>